<dbReference type="EMBL" id="JYDL01000017">
    <property type="protein sequence ID" value="KRX24563.1"/>
    <property type="molecule type" value="Genomic_DNA"/>
</dbReference>
<name>A0A0V0SD69_9BILA</name>
<evidence type="ECO:0000313" key="2">
    <source>
        <dbReference type="EMBL" id="KRX24563.1"/>
    </source>
</evidence>
<proteinExistence type="predicted"/>
<reference evidence="2 3" key="1">
    <citation type="submission" date="2015-01" db="EMBL/GenBank/DDBJ databases">
        <title>Evolution of Trichinella species and genotypes.</title>
        <authorList>
            <person name="Korhonen P.K."/>
            <person name="Edoardo P."/>
            <person name="Giuseppe L.R."/>
            <person name="Gasser R.B."/>
        </authorList>
    </citation>
    <scope>NUCLEOTIDE SEQUENCE [LARGE SCALE GENOMIC DNA]</scope>
    <source>
        <strain evidence="2">ISS37</strain>
    </source>
</reference>
<gene>
    <name evidence="2" type="ORF">T07_6509</name>
</gene>
<keyword evidence="3" id="KW-1185">Reference proteome</keyword>
<sequence>MSEEKNKNMVRHTECQFSLPSIHDRAVSNNATDEMRANKWRQHDATTAPPGCPGIGKREGMVYCQEEVDNEQYNASGKAGYTKSVRY</sequence>
<protein>
    <submittedName>
        <fullName evidence="2">Uncharacterized protein</fullName>
    </submittedName>
</protein>
<accession>A0A0V0SD69</accession>
<evidence type="ECO:0000313" key="3">
    <source>
        <dbReference type="Proteomes" id="UP000054630"/>
    </source>
</evidence>
<feature type="region of interest" description="Disordered" evidence="1">
    <location>
        <begin position="37"/>
        <end position="56"/>
    </location>
</feature>
<dbReference type="AlphaFoldDB" id="A0A0V0SD69"/>
<dbReference type="OrthoDB" id="10269374at2759"/>
<dbReference type="Proteomes" id="UP000054630">
    <property type="component" value="Unassembled WGS sequence"/>
</dbReference>
<comment type="caution">
    <text evidence="2">The sequence shown here is derived from an EMBL/GenBank/DDBJ whole genome shotgun (WGS) entry which is preliminary data.</text>
</comment>
<evidence type="ECO:0000256" key="1">
    <source>
        <dbReference type="SAM" id="MobiDB-lite"/>
    </source>
</evidence>
<organism evidence="2 3">
    <name type="scientific">Trichinella nelsoni</name>
    <dbReference type="NCBI Taxonomy" id="6336"/>
    <lineage>
        <taxon>Eukaryota</taxon>
        <taxon>Metazoa</taxon>
        <taxon>Ecdysozoa</taxon>
        <taxon>Nematoda</taxon>
        <taxon>Enoplea</taxon>
        <taxon>Dorylaimia</taxon>
        <taxon>Trichinellida</taxon>
        <taxon>Trichinellidae</taxon>
        <taxon>Trichinella</taxon>
    </lineage>
</organism>